<protein>
    <recommendedName>
        <fullName evidence="2">ACT domain-containing protein</fullName>
    </recommendedName>
</protein>
<dbReference type="EMBL" id="BARV01015131">
    <property type="protein sequence ID" value="GAI27261.1"/>
    <property type="molecule type" value="Genomic_DNA"/>
</dbReference>
<sequence>MLVKVSSAPTPKHPGYWDIVVKLPNVSKDEVVAALEQIEGQEIADVREV</sequence>
<name>X1NAP3_9ZZZZ</name>
<organism evidence="1">
    <name type="scientific">marine sediment metagenome</name>
    <dbReference type="NCBI Taxonomy" id="412755"/>
    <lineage>
        <taxon>unclassified sequences</taxon>
        <taxon>metagenomes</taxon>
        <taxon>ecological metagenomes</taxon>
    </lineage>
</organism>
<comment type="caution">
    <text evidence="1">The sequence shown here is derived from an EMBL/GenBank/DDBJ whole genome shotgun (WGS) entry which is preliminary data.</text>
</comment>
<reference evidence="1" key="1">
    <citation type="journal article" date="2014" name="Front. Microbiol.">
        <title>High frequency of phylogenetically diverse reductive dehalogenase-homologous genes in deep subseafloor sedimentary metagenomes.</title>
        <authorList>
            <person name="Kawai M."/>
            <person name="Futagami T."/>
            <person name="Toyoda A."/>
            <person name="Takaki Y."/>
            <person name="Nishi S."/>
            <person name="Hori S."/>
            <person name="Arai W."/>
            <person name="Tsubouchi T."/>
            <person name="Morono Y."/>
            <person name="Uchiyama I."/>
            <person name="Ito T."/>
            <person name="Fujiyama A."/>
            <person name="Inagaki F."/>
            <person name="Takami H."/>
        </authorList>
    </citation>
    <scope>NUCLEOTIDE SEQUENCE</scope>
    <source>
        <strain evidence="1">Expedition CK06-06</strain>
    </source>
</reference>
<evidence type="ECO:0000313" key="1">
    <source>
        <dbReference type="EMBL" id="GAI27261.1"/>
    </source>
</evidence>
<dbReference type="AlphaFoldDB" id="X1NAP3"/>
<gene>
    <name evidence="1" type="ORF">S06H3_26220</name>
</gene>
<proteinExistence type="predicted"/>
<evidence type="ECO:0008006" key="2">
    <source>
        <dbReference type="Google" id="ProtNLM"/>
    </source>
</evidence>
<accession>X1NAP3</accession>